<keyword evidence="1" id="KW-1133">Transmembrane helix</keyword>
<evidence type="ECO:0000256" key="1">
    <source>
        <dbReference type="SAM" id="Phobius"/>
    </source>
</evidence>
<dbReference type="OrthoDB" id="545169at2759"/>
<feature type="transmembrane region" description="Helical" evidence="1">
    <location>
        <begin position="279"/>
        <end position="296"/>
    </location>
</feature>
<dbReference type="PANTHER" id="PTHR36124:SF1">
    <property type="entry name" value="ER-BOUND OXYGENASE MPAB_MPAB'_RUBBER OXYGENASE CATALYTIC DOMAIN-CONTAINING PROTEIN"/>
    <property type="match status" value="1"/>
</dbReference>
<sequence length="425" mass="49111">MTWIPSLVISIASYAFVVSLFRYRRLHAAQRRFKELRKRNVEIDPSAAQDISQTALLYDMPFISRLGAQVALFKTYGIPSIAALLIKTGELGNELSLSRRLTDTALLISSFVMCPLAGDPTQMKLSPKPDPRGCLALARMNWLHRQYHISNDDMLYTLSRFVLQPMETVEMLDWRPYSEEERECLFIMWQEIGRRMTIRNIPETLHELEAWSRGYEEEKMVPSKGSHQMAMLAIEHAQQRVPNISWLRTFIASVLISLLDERVRIAMMLPAQPKWVRTFVWLIFSIRAFVIKYLIFPRSKPAGYIVLDNPPSSWGPDGQKRLHNVVRRHIPWYYPVANDASPVSSIRKRIFGESPFKPGPEFKCEGYRIEELGPPRFEKFGHDEVFAEAEAMYGGSIDAPWAPHTIHCRISYARHLYSKVLRSTP</sequence>
<dbReference type="PANTHER" id="PTHR36124">
    <property type="match status" value="1"/>
</dbReference>
<dbReference type="InterPro" id="IPR046366">
    <property type="entry name" value="MPAB"/>
</dbReference>
<evidence type="ECO:0000313" key="4">
    <source>
        <dbReference type="Proteomes" id="UP000813824"/>
    </source>
</evidence>
<accession>A0A8K0UGN9</accession>
<keyword evidence="1" id="KW-0472">Membrane</keyword>
<proteinExistence type="predicted"/>
<gene>
    <name evidence="3" type="ORF">BXZ70DRAFT_956501</name>
</gene>
<feature type="domain" description="ER-bound oxygenase mpaB/mpaB'/Rubber oxygenase catalytic" evidence="2">
    <location>
        <begin position="145"/>
        <end position="283"/>
    </location>
</feature>
<organism evidence="3 4">
    <name type="scientific">Cristinia sonorae</name>
    <dbReference type="NCBI Taxonomy" id="1940300"/>
    <lineage>
        <taxon>Eukaryota</taxon>
        <taxon>Fungi</taxon>
        <taxon>Dikarya</taxon>
        <taxon>Basidiomycota</taxon>
        <taxon>Agaricomycotina</taxon>
        <taxon>Agaricomycetes</taxon>
        <taxon>Agaricomycetidae</taxon>
        <taxon>Agaricales</taxon>
        <taxon>Pleurotineae</taxon>
        <taxon>Stephanosporaceae</taxon>
        <taxon>Cristinia</taxon>
    </lineage>
</organism>
<dbReference type="Pfam" id="PF09995">
    <property type="entry name" value="MPAB_Lcp_cat"/>
    <property type="match status" value="1"/>
</dbReference>
<keyword evidence="1" id="KW-0812">Transmembrane</keyword>
<dbReference type="InterPro" id="IPR018713">
    <property type="entry name" value="MPAB/Lcp_cat_dom"/>
</dbReference>
<evidence type="ECO:0000313" key="3">
    <source>
        <dbReference type="EMBL" id="KAH8085937.1"/>
    </source>
</evidence>
<keyword evidence="4" id="KW-1185">Reference proteome</keyword>
<dbReference type="AlphaFoldDB" id="A0A8K0UGN9"/>
<feature type="transmembrane region" description="Helical" evidence="1">
    <location>
        <begin position="6"/>
        <end position="23"/>
    </location>
</feature>
<dbReference type="Proteomes" id="UP000813824">
    <property type="component" value="Unassembled WGS sequence"/>
</dbReference>
<dbReference type="EMBL" id="JAEVFJ010000043">
    <property type="protein sequence ID" value="KAH8085937.1"/>
    <property type="molecule type" value="Genomic_DNA"/>
</dbReference>
<dbReference type="GO" id="GO:0016491">
    <property type="term" value="F:oxidoreductase activity"/>
    <property type="evidence" value="ECO:0007669"/>
    <property type="project" value="InterPro"/>
</dbReference>
<protein>
    <recommendedName>
        <fullName evidence="2">ER-bound oxygenase mpaB/mpaB'/Rubber oxygenase catalytic domain-containing protein</fullName>
    </recommendedName>
</protein>
<reference evidence="3" key="1">
    <citation type="journal article" date="2021" name="New Phytol.">
        <title>Evolutionary innovations through gain and loss of genes in the ectomycorrhizal Boletales.</title>
        <authorList>
            <person name="Wu G."/>
            <person name="Miyauchi S."/>
            <person name="Morin E."/>
            <person name="Kuo A."/>
            <person name="Drula E."/>
            <person name="Varga T."/>
            <person name="Kohler A."/>
            <person name="Feng B."/>
            <person name="Cao Y."/>
            <person name="Lipzen A."/>
            <person name="Daum C."/>
            <person name="Hundley H."/>
            <person name="Pangilinan J."/>
            <person name="Johnson J."/>
            <person name="Barry K."/>
            <person name="LaButti K."/>
            <person name="Ng V."/>
            <person name="Ahrendt S."/>
            <person name="Min B."/>
            <person name="Choi I.G."/>
            <person name="Park H."/>
            <person name="Plett J.M."/>
            <person name="Magnuson J."/>
            <person name="Spatafora J.W."/>
            <person name="Nagy L.G."/>
            <person name="Henrissat B."/>
            <person name="Grigoriev I.V."/>
            <person name="Yang Z.L."/>
            <person name="Xu J."/>
            <person name="Martin F.M."/>
        </authorList>
    </citation>
    <scope>NUCLEOTIDE SEQUENCE</scope>
    <source>
        <strain evidence="3">KKN 215</strain>
    </source>
</reference>
<name>A0A8K0UGN9_9AGAR</name>
<comment type="caution">
    <text evidence="3">The sequence shown here is derived from an EMBL/GenBank/DDBJ whole genome shotgun (WGS) entry which is preliminary data.</text>
</comment>
<evidence type="ECO:0000259" key="2">
    <source>
        <dbReference type="Pfam" id="PF09995"/>
    </source>
</evidence>